<feature type="domain" description="Mechanosensitive ion channel MscS" evidence="8">
    <location>
        <begin position="213"/>
        <end position="279"/>
    </location>
</feature>
<reference evidence="10 11" key="1">
    <citation type="submission" date="2017-08" db="EMBL/GenBank/DDBJ databases">
        <title>Infants hospitalized years apart are colonized by the same room-sourced microbial strains.</title>
        <authorList>
            <person name="Brooks B."/>
            <person name="Olm M.R."/>
            <person name="Firek B.A."/>
            <person name="Baker R."/>
            <person name="Thomas B.C."/>
            <person name="Morowitz M.J."/>
            <person name="Banfield J.F."/>
        </authorList>
    </citation>
    <scope>NUCLEOTIDE SEQUENCE [LARGE SCALE GENOMIC DNA]</scope>
    <source>
        <strain evidence="10">S2_003_000_R2_14</strain>
    </source>
</reference>
<organism evidence="10 11">
    <name type="scientific">Archangium gephyra</name>
    <dbReference type="NCBI Taxonomy" id="48"/>
    <lineage>
        <taxon>Bacteria</taxon>
        <taxon>Pseudomonadati</taxon>
        <taxon>Myxococcota</taxon>
        <taxon>Myxococcia</taxon>
        <taxon>Myxococcales</taxon>
        <taxon>Cystobacterineae</taxon>
        <taxon>Archangiaceae</taxon>
        <taxon>Archangium</taxon>
    </lineage>
</organism>
<evidence type="ECO:0000256" key="7">
    <source>
        <dbReference type="SAM" id="Phobius"/>
    </source>
</evidence>
<dbReference type="Proteomes" id="UP000249061">
    <property type="component" value="Unassembled WGS sequence"/>
</dbReference>
<comment type="similarity">
    <text evidence="2">Belongs to the MscS (TC 1.A.23) family.</text>
</comment>
<comment type="subcellular location">
    <subcellularLocation>
        <location evidence="1">Cell membrane</location>
        <topology evidence="1">Multi-pass membrane protein</topology>
    </subcellularLocation>
</comment>
<dbReference type="InterPro" id="IPR011066">
    <property type="entry name" value="MscS_channel_C_sf"/>
</dbReference>
<dbReference type="GO" id="GO:0005886">
    <property type="term" value="C:plasma membrane"/>
    <property type="evidence" value="ECO:0007669"/>
    <property type="project" value="UniProtKB-SubCell"/>
</dbReference>
<evidence type="ECO:0000256" key="6">
    <source>
        <dbReference type="ARBA" id="ARBA00023136"/>
    </source>
</evidence>
<dbReference type="InterPro" id="IPR006686">
    <property type="entry name" value="MscS_channel_CS"/>
</dbReference>
<dbReference type="InterPro" id="IPR006685">
    <property type="entry name" value="MscS_channel_2nd"/>
</dbReference>
<dbReference type="GO" id="GO:0008381">
    <property type="term" value="F:mechanosensitive monoatomic ion channel activity"/>
    <property type="evidence" value="ECO:0007669"/>
    <property type="project" value="UniProtKB-ARBA"/>
</dbReference>
<sequence length="385" mass="42643">MRDGGVEAPDLLNEVTHADKVVEKAAAGFLKSLPPEWRTVEWLGLERWQWVGVPLVAVAVAVVTWLLVRLSRATSLWLLRNKPEWQRMVQQQEGPLTLWWASWLGRLAVRALDLSSPVTSGFDTVLEIGVVVAFFWGVTRGLQAWTERYLVSQVAVTRPGSRALVSLVSRTLQFVLIAFAILAALSLLGFQVGNVLAGLGIGGIALALGAQKTLENLFGAFALTVDQPIREGDFVKVDDVVSGTVEKIGLRSTQLRTQDRTVVTIPNGKLADLRLENYAARDRIRLFTVLSLAHETSVEQLQQVTSSFRETLKAEEKLWPDSFSVRLIAINPASLDIEVIAWFTAVDFDEFKAIRERVLYRFLTTIDAVGTSVARPTTVMVNKPN</sequence>
<dbReference type="InterPro" id="IPR011014">
    <property type="entry name" value="MscS_channel_TM-2"/>
</dbReference>
<evidence type="ECO:0000256" key="5">
    <source>
        <dbReference type="ARBA" id="ARBA00022989"/>
    </source>
</evidence>
<evidence type="ECO:0000256" key="2">
    <source>
        <dbReference type="ARBA" id="ARBA00008017"/>
    </source>
</evidence>
<keyword evidence="5 7" id="KW-1133">Transmembrane helix</keyword>
<dbReference type="SUPFAM" id="SSF82689">
    <property type="entry name" value="Mechanosensitive channel protein MscS (YggB), C-terminal domain"/>
    <property type="match status" value="1"/>
</dbReference>
<gene>
    <name evidence="10" type="ORF">DI536_12440</name>
</gene>
<evidence type="ECO:0000313" key="10">
    <source>
        <dbReference type="EMBL" id="PZR13554.1"/>
    </source>
</evidence>
<evidence type="ECO:0000256" key="1">
    <source>
        <dbReference type="ARBA" id="ARBA00004651"/>
    </source>
</evidence>
<feature type="transmembrane region" description="Helical" evidence="7">
    <location>
        <begin position="48"/>
        <end position="68"/>
    </location>
</feature>
<dbReference type="SUPFAM" id="SSF82861">
    <property type="entry name" value="Mechanosensitive channel protein MscS (YggB), transmembrane region"/>
    <property type="match status" value="1"/>
</dbReference>
<feature type="transmembrane region" description="Helical" evidence="7">
    <location>
        <begin position="167"/>
        <end position="186"/>
    </location>
</feature>
<name>A0A2W5VC63_9BACT</name>
<dbReference type="Pfam" id="PF00924">
    <property type="entry name" value="MS_channel_2nd"/>
    <property type="match status" value="1"/>
</dbReference>
<dbReference type="Gene3D" id="2.30.30.60">
    <property type="match status" value="1"/>
</dbReference>
<dbReference type="Gene3D" id="1.10.287.1260">
    <property type="match status" value="1"/>
</dbReference>
<keyword evidence="3" id="KW-1003">Cell membrane</keyword>
<dbReference type="InterPro" id="IPR049142">
    <property type="entry name" value="MS_channel_1st"/>
</dbReference>
<comment type="caution">
    <text evidence="10">The sequence shown here is derived from an EMBL/GenBank/DDBJ whole genome shotgun (WGS) entry which is preliminary data.</text>
</comment>
<evidence type="ECO:0000256" key="4">
    <source>
        <dbReference type="ARBA" id="ARBA00022692"/>
    </source>
</evidence>
<dbReference type="PANTHER" id="PTHR30566">
    <property type="entry name" value="YNAI-RELATED MECHANOSENSITIVE ION CHANNEL"/>
    <property type="match status" value="1"/>
</dbReference>
<proteinExistence type="inferred from homology"/>
<accession>A0A2W5VC63</accession>
<dbReference type="SUPFAM" id="SSF50182">
    <property type="entry name" value="Sm-like ribonucleoproteins"/>
    <property type="match status" value="1"/>
</dbReference>
<evidence type="ECO:0000313" key="11">
    <source>
        <dbReference type="Proteomes" id="UP000249061"/>
    </source>
</evidence>
<evidence type="ECO:0000259" key="9">
    <source>
        <dbReference type="Pfam" id="PF21088"/>
    </source>
</evidence>
<evidence type="ECO:0000256" key="3">
    <source>
        <dbReference type="ARBA" id="ARBA00022475"/>
    </source>
</evidence>
<dbReference type="InterPro" id="IPR023408">
    <property type="entry name" value="MscS_beta-dom_sf"/>
</dbReference>
<dbReference type="PANTHER" id="PTHR30566:SF5">
    <property type="entry name" value="MECHANOSENSITIVE ION CHANNEL PROTEIN 1, MITOCHONDRIAL-RELATED"/>
    <property type="match status" value="1"/>
</dbReference>
<dbReference type="EMBL" id="QFQP01000009">
    <property type="protein sequence ID" value="PZR13554.1"/>
    <property type="molecule type" value="Genomic_DNA"/>
</dbReference>
<feature type="domain" description="Mechanosensitive ion channel transmembrane helices 2/3" evidence="9">
    <location>
        <begin position="174"/>
        <end position="211"/>
    </location>
</feature>
<dbReference type="Pfam" id="PF21088">
    <property type="entry name" value="MS_channel_1st"/>
    <property type="match status" value="1"/>
</dbReference>
<evidence type="ECO:0000259" key="8">
    <source>
        <dbReference type="Pfam" id="PF00924"/>
    </source>
</evidence>
<protein>
    <submittedName>
        <fullName evidence="10">Mechanosensitive ion channel family protein</fullName>
    </submittedName>
</protein>
<keyword evidence="4 7" id="KW-0812">Transmembrane</keyword>
<keyword evidence="6 7" id="KW-0472">Membrane</keyword>
<dbReference type="AlphaFoldDB" id="A0A2W5VC63"/>
<dbReference type="PROSITE" id="PS01246">
    <property type="entry name" value="UPF0003"/>
    <property type="match status" value="1"/>
</dbReference>
<dbReference type="InterPro" id="IPR010920">
    <property type="entry name" value="LSM_dom_sf"/>
</dbReference>